<evidence type="ECO:0008006" key="3">
    <source>
        <dbReference type="Google" id="ProtNLM"/>
    </source>
</evidence>
<name>A0A1E7Z378_9GAMM</name>
<reference evidence="1 2" key="1">
    <citation type="submission" date="2016-07" db="EMBL/GenBank/DDBJ databases">
        <authorList>
            <person name="Yuval B."/>
        </authorList>
    </citation>
    <scope>NUCLEOTIDE SEQUENCE [LARGE SCALE GENOMIC DNA]</scope>
    <source>
        <strain evidence="1 2">IL</strain>
    </source>
</reference>
<sequence length="66" mass="7501">MAKFAVGALVQLKTGGIRWMVASQIEPDSDHPKVWCKWDYGNYSVHNEHELRAATDDAPRVYKKLA</sequence>
<dbReference type="EMBL" id="MAYS01000142">
    <property type="protein sequence ID" value="OFC63058.1"/>
    <property type="molecule type" value="Genomic_DNA"/>
</dbReference>
<dbReference type="AlphaFoldDB" id="A0A1E7Z378"/>
<dbReference type="OrthoDB" id="6505328at2"/>
<gene>
    <name evidence="1" type="ORF">BBW68_07215</name>
</gene>
<proteinExistence type="predicted"/>
<dbReference type="RefSeq" id="WP_070134212.1">
    <property type="nucleotide sequence ID" value="NZ_LJAM02000129.1"/>
</dbReference>
<protein>
    <recommendedName>
        <fullName evidence="3">DUF2158 domain-containing protein</fullName>
    </recommendedName>
</protein>
<organism evidence="1 2">
    <name type="scientific">Candidatus Erwinia dacicola</name>
    <dbReference type="NCBI Taxonomy" id="252393"/>
    <lineage>
        <taxon>Bacteria</taxon>
        <taxon>Pseudomonadati</taxon>
        <taxon>Pseudomonadota</taxon>
        <taxon>Gammaproteobacteria</taxon>
        <taxon>Enterobacterales</taxon>
        <taxon>Erwiniaceae</taxon>
        <taxon>Erwinia</taxon>
    </lineage>
</organism>
<comment type="caution">
    <text evidence="1">The sequence shown here is derived from an EMBL/GenBank/DDBJ whole genome shotgun (WGS) entry which is preliminary data.</text>
</comment>
<evidence type="ECO:0000313" key="1">
    <source>
        <dbReference type="EMBL" id="OFC63058.1"/>
    </source>
</evidence>
<accession>A0A1E7Z378</accession>
<evidence type="ECO:0000313" key="2">
    <source>
        <dbReference type="Proteomes" id="UP000243534"/>
    </source>
</evidence>
<dbReference type="Proteomes" id="UP000243534">
    <property type="component" value="Unassembled WGS sequence"/>
</dbReference>